<protein>
    <submittedName>
        <fullName evidence="1">Uncharacterized protein</fullName>
    </submittedName>
</protein>
<dbReference type="AlphaFoldDB" id="A0A645H5T3"/>
<reference evidence="1" key="1">
    <citation type="submission" date="2019-08" db="EMBL/GenBank/DDBJ databases">
        <authorList>
            <person name="Kucharzyk K."/>
            <person name="Murdoch R.W."/>
            <person name="Higgins S."/>
            <person name="Loffler F."/>
        </authorList>
    </citation>
    <scope>NUCLEOTIDE SEQUENCE</scope>
</reference>
<accession>A0A645H5T3</accession>
<organism evidence="1">
    <name type="scientific">bioreactor metagenome</name>
    <dbReference type="NCBI Taxonomy" id="1076179"/>
    <lineage>
        <taxon>unclassified sequences</taxon>
        <taxon>metagenomes</taxon>
        <taxon>ecological metagenomes</taxon>
    </lineage>
</organism>
<gene>
    <name evidence="1" type="ORF">SDC9_181338</name>
</gene>
<proteinExistence type="predicted"/>
<name>A0A645H5T3_9ZZZZ</name>
<comment type="caution">
    <text evidence="1">The sequence shown here is derived from an EMBL/GenBank/DDBJ whole genome shotgun (WGS) entry which is preliminary data.</text>
</comment>
<evidence type="ECO:0000313" key="1">
    <source>
        <dbReference type="EMBL" id="MPN33846.1"/>
    </source>
</evidence>
<sequence>MQAEATSDTGDCRDDRIGRGAIQVADKAAVDLERADRKLLQIGQGRIAGTKIVDGHRQPRIAHGPHLGGDPGRVLHHHALGDLELKLGRGKTMAFDALGDHLHHILAAEVVRRQVERHAQVGEAGIPPLSKLPAGTLQHPMADVADHADFLGHRYEGCRADLAVGRVVPAQQRLHADNTLALQADLGLIVQLEFAALERKPEVILEGDALAIMGV</sequence>
<dbReference type="EMBL" id="VSSQ01086565">
    <property type="protein sequence ID" value="MPN33846.1"/>
    <property type="molecule type" value="Genomic_DNA"/>
</dbReference>